<dbReference type="AlphaFoldDB" id="A0A1H8C443"/>
<dbReference type="Gene3D" id="2.60.120.10">
    <property type="entry name" value="Jelly Rolls"/>
    <property type="match status" value="1"/>
</dbReference>
<evidence type="ECO:0008006" key="3">
    <source>
        <dbReference type="Google" id="ProtNLM"/>
    </source>
</evidence>
<accession>A0A1H8C443</accession>
<dbReference type="Proteomes" id="UP000199585">
    <property type="component" value="Unassembled WGS sequence"/>
</dbReference>
<dbReference type="SUPFAM" id="SSF51182">
    <property type="entry name" value="RmlC-like cupins"/>
    <property type="match status" value="1"/>
</dbReference>
<gene>
    <name evidence="1" type="ORF">SAMN04488003_10651</name>
</gene>
<dbReference type="InterPro" id="IPR014710">
    <property type="entry name" value="RmlC-like_jellyroll"/>
</dbReference>
<proteinExistence type="predicted"/>
<dbReference type="InterPro" id="IPR011051">
    <property type="entry name" value="RmlC_Cupin_sf"/>
</dbReference>
<reference evidence="1 2" key="1">
    <citation type="submission" date="2016-10" db="EMBL/GenBank/DDBJ databases">
        <authorList>
            <person name="de Groot N.N."/>
        </authorList>
    </citation>
    <scope>NUCLEOTIDE SEQUENCE [LARGE SCALE GENOMIC DNA]</scope>
    <source>
        <strain evidence="1 2">DSM 16213</strain>
    </source>
</reference>
<organism evidence="1 2">
    <name type="scientific">Loktanella fryxellensis</name>
    <dbReference type="NCBI Taxonomy" id="245187"/>
    <lineage>
        <taxon>Bacteria</taxon>
        <taxon>Pseudomonadati</taxon>
        <taxon>Pseudomonadota</taxon>
        <taxon>Alphaproteobacteria</taxon>
        <taxon>Rhodobacterales</taxon>
        <taxon>Roseobacteraceae</taxon>
        <taxon>Loktanella</taxon>
    </lineage>
</organism>
<sequence length="153" mass="16862">MKDHAAHGPHHIPTNPDPSAFADWPAGMYEEMLAAHDNGCVGSLLVSETDRVRVWHLHIAPGERCGFHRHVNPYFWSSLTAGRGRNYASSGAVSEAVYTAGETRHYHYGPGDYMLHCIENVGDTTLSFVTVEFLDGTNPPLAIPDHMRLTPTP</sequence>
<protein>
    <recommendedName>
        <fullName evidence="3">Cupin domain-containing protein</fullName>
    </recommendedName>
</protein>
<evidence type="ECO:0000313" key="2">
    <source>
        <dbReference type="Proteomes" id="UP000199585"/>
    </source>
</evidence>
<dbReference type="RefSeq" id="WP_218139837.1">
    <property type="nucleotide sequence ID" value="NZ_FOCI01000006.1"/>
</dbReference>
<evidence type="ECO:0000313" key="1">
    <source>
        <dbReference type="EMBL" id="SEM89816.1"/>
    </source>
</evidence>
<dbReference type="STRING" id="245187.SAMN04488003_10651"/>
<dbReference type="EMBL" id="FOCI01000006">
    <property type="protein sequence ID" value="SEM89816.1"/>
    <property type="molecule type" value="Genomic_DNA"/>
</dbReference>
<name>A0A1H8C443_9RHOB</name>
<keyword evidence="2" id="KW-1185">Reference proteome</keyword>